<proteinExistence type="predicted"/>
<dbReference type="GO" id="GO:0005634">
    <property type="term" value="C:nucleus"/>
    <property type="evidence" value="ECO:0007669"/>
    <property type="project" value="TreeGrafter"/>
</dbReference>
<feature type="domain" description="UBX" evidence="1">
    <location>
        <begin position="25"/>
        <end position="77"/>
    </location>
</feature>
<dbReference type="PROSITE" id="PS50033">
    <property type="entry name" value="UBX"/>
    <property type="match status" value="1"/>
</dbReference>
<dbReference type="Proteomes" id="UP001488838">
    <property type="component" value="Unassembled WGS sequence"/>
</dbReference>
<organism evidence="2 3">
    <name type="scientific">Myodes glareolus</name>
    <name type="common">Bank vole</name>
    <name type="synonym">Clethrionomys glareolus</name>
    <dbReference type="NCBI Taxonomy" id="447135"/>
    <lineage>
        <taxon>Eukaryota</taxon>
        <taxon>Metazoa</taxon>
        <taxon>Chordata</taxon>
        <taxon>Craniata</taxon>
        <taxon>Vertebrata</taxon>
        <taxon>Euteleostomi</taxon>
        <taxon>Mammalia</taxon>
        <taxon>Eutheria</taxon>
        <taxon>Euarchontoglires</taxon>
        <taxon>Glires</taxon>
        <taxon>Rodentia</taxon>
        <taxon>Myomorpha</taxon>
        <taxon>Muroidea</taxon>
        <taxon>Cricetidae</taxon>
        <taxon>Arvicolinae</taxon>
        <taxon>Myodes</taxon>
    </lineage>
</organism>
<sequence>MMKRLEEAPLVTKAFREAQMKEKLERYPKVALRVLFPDRYILQGFFRPSETIGDLRDFVRSHLGNPELSFYLCESLPLILPLLHLALFLVCKV</sequence>
<protein>
    <recommendedName>
        <fullName evidence="1">UBX domain-containing protein</fullName>
    </recommendedName>
</protein>
<dbReference type="GO" id="GO:0006886">
    <property type="term" value="P:intracellular protein transport"/>
    <property type="evidence" value="ECO:0007669"/>
    <property type="project" value="TreeGrafter"/>
</dbReference>
<dbReference type="Gene3D" id="3.10.20.90">
    <property type="entry name" value="Phosphatidylinositol 3-kinase Catalytic Subunit, Chain A, domain 1"/>
    <property type="match status" value="1"/>
</dbReference>
<accession>A0AAW0HN87</accession>
<reference evidence="2 3" key="1">
    <citation type="journal article" date="2023" name="bioRxiv">
        <title>Conserved and derived expression patterns and positive selection on dental genes reveal complex evolutionary context of ever-growing rodent molars.</title>
        <authorList>
            <person name="Calamari Z.T."/>
            <person name="Song A."/>
            <person name="Cohen E."/>
            <person name="Akter M."/>
            <person name="Roy R.D."/>
            <person name="Hallikas O."/>
            <person name="Christensen M.M."/>
            <person name="Li P."/>
            <person name="Marangoni P."/>
            <person name="Jernvall J."/>
            <person name="Klein O.D."/>
        </authorList>
    </citation>
    <scope>NUCLEOTIDE SEQUENCE [LARGE SCALE GENOMIC DNA]</scope>
    <source>
        <strain evidence="2">V071</strain>
    </source>
</reference>
<evidence type="ECO:0000313" key="3">
    <source>
        <dbReference type="Proteomes" id="UP001488838"/>
    </source>
</evidence>
<dbReference type="InterPro" id="IPR029071">
    <property type="entry name" value="Ubiquitin-like_domsf"/>
</dbReference>
<dbReference type="PANTHER" id="PTHR46467">
    <property type="entry name" value="TETHER CONTAINING UBX DOMAIN FOR GLUT4"/>
    <property type="match status" value="1"/>
</dbReference>
<dbReference type="PANTHER" id="PTHR46467:SF1">
    <property type="entry name" value="TETHER CONTAINING UBX DOMAIN FOR GLUT4"/>
    <property type="match status" value="1"/>
</dbReference>
<evidence type="ECO:0000259" key="1">
    <source>
        <dbReference type="PROSITE" id="PS50033"/>
    </source>
</evidence>
<dbReference type="GO" id="GO:0012506">
    <property type="term" value="C:vesicle membrane"/>
    <property type="evidence" value="ECO:0007669"/>
    <property type="project" value="TreeGrafter"/>
</dbReference>
<gene>
    <name evidence="2" type="ORF">U0070_001894</name>
</gene>
<dbReference type="SUPFAM" id="SSF54236">
    <property type="entry name" value="Ubiquitin-like"/>
    <property type="match status" value="1"/>
</dbReference>
<dbReference type="InterPro" id="IPR001012">
    <property type="entry name" value="UBX_dom"/>
</dbReference>
<evidence type="ECO:0000313" key="2">
    <source>
        <dbReference type="EMBL" id="KAK7803071.1"/>
    </source>
</evidence>
<dbReference type="Pfam" id="PF00789">
    <property type="entry name" value="UBX"/>
    <property type="match status" value="1"/>
</dbReference>
<comment type="caution">
    <text evidence="2">The sequence shown here is derived from an EMBL/GenBank/DDBJ whole genome shotgun (WGS) entry which is preliminary data.</text>
</comment>
<dbReference type="AlphaFoldDB" id="A0AAW0HN87"/>
<keyword evidence="3" id="KW-1185">Reference proteome</keyword>
<dbReference type="GO" id="GO:0005737">
    <property type="term" value="C:cytoplasm"/>
    <property type="evidence" value="ECO:0007669"/>
    <property type="project" value="TreeGrafter"/>
</dbReference>
<dbReference type="GO" id="GO:0042593">
    <property type="term" value="P:glucose homeostasis"/>
    <property type="evidence" value="ECO:0007669"/>
    <property type="project" value="TreeGrafter"/>
</dbReference>
<dbReference type="EMBL" id="JBBHLL010000433">
    <property type="protein sequence ID" value="KAK7803071.1"/>
    <property type="molecule type" value="Genomic_DNA"/>
</dbReference>
<name>A0AAW0HN87_MYOGA</name>